<dbReference type="InterPro" id="IPR000836">
    <property type="entry name" value="PRTase_dom"/>
</dbReference>
<evidence type="ECO:0000256" key="2">
    <source>
        <dbReference type="ARBA" id="ARBA00022962"/>
    </source>
</evidence>
<gene>
    <name evidence="3" type="primary">purF_38</name>
    <name evidence="3" type="ORF">SDC9_96935</name>
</gene>
<keyword evidence="2" id="KW-0315">Glutamine amidotransferase</keyword>
<keyword evidence="3" id="KW-0328">Glycosyltransferase</keyword>
<evidence type="ECO:0000256" key="1">
    <source>
        <dbReference type="ARBA" id="ARBA00022679"/>
    </source>
</evidence>
<protein>
    <submittedName>
        <fullName evidence="3">Amidophosphoribosyltransferase</fullName>
        <ecNumber evidence="3">2.4.2.14</ecNumber>
    </submittedName>
</protein>
<sequence>MAVVASERPVIQTAFNLKKDDVHELQPGEAFIVKRNGTITTEQILKPKEKITPCSFERIYFSRGSDYDIYRERKKLGELLVPKIVETIDNDFENSVFSFIPNTAEVAYFGMLEGLEKHFNHNKAVELLEKRGQLTPGEVETILAKRVRSEKVAIKDIKLRTFIAQGKSRNDLAAHVYDVTYGSLKRGKDTLVVIDDSIVRGTTLKQSIIKILDRLDPKKIVIVSSSPQIRYPDCYGIDMSRMSEFIAFKAAIKLLEERGMQHIIESVYEKCVAQSRKRKEEIVNYVKEIYAPFSDEEVSDKIAEMLTDKEIKAEVKIVFQTIEDLHKACPNNSGDWYFSGDYPTPGGNRLVNNAFINYIEGQENKVYQYSLNFT</sequence>
<dbReference type="AlphaFoldDB" id="A0A645AAF6"/>
<proteinExistence type="predicted"/>
<keyword evidence="1 3" id="KW-0808">Transferase</keyword>
<evidence type="ECO:0000313" key="3">
    <source>
        <dbReference type="EMBL" id="MPM50199.1"/>
    </source>
</evidence>
<reference evidence="3" key="1">
    <citation type="submission" date="2019-08" db="EMBL/GenBank/DDBJ databases">
        <authorList>
            <person name="Kucharzyk K."/>
            <person name="Murdoch R.W."/>
            <person name="Higgins S."/>
            <person name="Loffler F."/>
        </authorList>
    </citation>
    <scope>NUCLEOTIDE SEQUENCE</scope>
</reference>
<accession>A0A645AAF6</accession>
<dbReference type="GO" id="GO:0004044">
    <property type="term" value="F:amidophosphoribosyltransferase activity"/>
    <property type="evidence" value="ECO:0007669"/>
    <property type="project" value="UniProtKB-EC"/>
</dbReference>
<dbReference type="EC" id="2.4.2.14" evidence="3"/>
<dbReference type="SUPFAM" id="SSF53271">
    <property type="entry name" value="PRTase-like"/>
    <property type="match status" value="1"/>
</dbReference>
<dbReference type="CDD" id="cd06223">
    <property type="entry name" value="PRTases_typeI"/>
    <property type="match status" value="1"/>
</dbReference>
<comment type="caution">
    <text evidence="3">The sequence shown here is derived from an EMBL/GenBank/DDBJ whole genome shotgun (WGS) entry which is preliminary data.</text>
</comment>
<name>A0A645AAF6_9ZZZZ</name>
<dbReference type="EMBL" id="VSSQ01012860">
    <property type="protein sequence ID" value="MPM50199.1"/>
    <property type="molecule type" value="Genomic_DNA"/>
</dbReference>
<dbReference type="PANTHER" id="PTHR11907">
    <property type="entry name" value="AMIDOPHOSPHORIBOSYLTRANSFERASE"/>
    <property type="match status" value="1"/>
</dbReference>
<dbReference type="InterPro" id="IPR029057">
    <property type="entry name" value="PRTase-like"/>
</dbReference>
<dbReference type="Gene3D" id="3.40.50.2020">
    <property type="match status" value="1"/>
</dbReference>
<organism evidence="3">
    <name type="scientific">bioreactor metagenome</name>
    <dbReference type="NCBI Taxonomy" id="1076179"/>
    <lineage>
        <taxon>unclassified sequences</taxon>
        <taxon>metagenomes</taxon>
        <taxon>ecological metagenomes</taxon>
    </lineage>
</organism>